<evidence type="ECO:0000259" key="5">
    <source>
        <dbReference type="PROSITE" id="PS50893"/>
    </source>
</evidence>
<keyword evidence="6" id="KW-0378">Hydrolase</keyword>
<dbReference type="SUPFAM" id="SSF52540">
    <property type="entry name" value="P-loop containing nucleoside triphosphate hydrolases"/>
    <property type="match status" value="1"/>
</dbReference>
<sequence>MSDIIATTGLCKQYGKVLRVKDLDLKVPEGTVYGFLGPNGAGKSTTMKMILGLARPTAGTVTVFGKQLNRRNRLAILKDVGSLIESPSYYGHLTGTENLRIICVLKGVPDKDINRVLHIVRLENQKEKKVSQYSMGMKQRLGLACALLGNPKLLILDEPTNGLDPAGMQEMRELICSLPQQYGMTVMVSSHLLSEIDQIATNVGIISRGELIFQDSLATLYEKSRTNIAVRTQDNEAAAKILGERGVSCQPQDHYLLLPRLSDNELVVHISRLFERNIGVVRIEERRKSLEDIFLELTGTAVSL</sequence>
<keyword evidence="7" id="KW-1185">Reference proteome</keyword>
<dbReference type="InterPro" id="IPR003593">
    <property type="entry name" value="AAA+_ATPase"/>
</dbReference>
<evidence type="ECO:0000256" key="2">
    <source>
        <dbReference type="ARBA" id="ARBA00022448"/>
    </source>
</evidence>
<evidence type="ECO:0000256" key="3">
    <source>
        <dbReference type="ARBA" id="ARBA00022741"/>
    </source>
</evidence>
<proteinExistence type="inferred from homology"/>
<reference evidence="6 7" key="1">
    <citation type="journal article" date="2018" name="Environ. Microbiol.">
        <title>Novel energy conservation strategies and behaviour of Pelotomaculum schinkii driving syntrophic propionate catabolism.</title>
        <authorList>
            <person name="Hidalgo-Ahumada C.A.P."/>
            <person name="Nobu M.K."/>
            <person name="Narihiro T."/>
            <person name="Tamaki H."/>
            <person name="Liu W.T."/>
            <person name="Kamagata Y."/>
            <person name="Stams A.J.M."/>
            <person name="Imachi H."/>
            <person name="Sousa D.Z."/>
        </authorList>
    </citation>
    <scope>NUCLEOTIDE SEQUENCE [LARGE SCALE GENOMIC DNA]</scope>
    <source>
        <strain evidence="6 7">HH</strain>
    </source>
</reference>
<comment type="caution">
    <text evidence="6">The sequence shown here is derived from an EMBL/GenBank/DDBJ whole genome shotgun (WGS) entry which is preliminary data.</text>
</comment>
<feature type="domain" description="ABC transporter" evidence="5">
    <location>
        <begin position="5"/>
        <end position="233"/>
    </location>
</feature>
<dbReference type="PANTHER" id="PTHR43335:SF4">
    <property type="entry name" value="ABC TRANSPORTER, ATP-BINDING PROTEIN"/>
    <property type="match status" value="1"/>
</dbReference>
<accession>A0A4Y7RAE4</accession>
<organism evidence="6 7">
    <name type="scientific">Pelotomaculum schinkii</name>
    <dbReference type="NCBI Taxonomy" id="78350"/>
    <lineage>
        <taxon>Bacteria</taxon>
        <taxon>Bacillati</taxon>
        <taxon>Bacillota</taxon>
        <taxon>Clostridia</taxon>
        <taxon>Eubacteriales</taxon>
        <taxon>Desulfotomaculaceae</taxon>
        <taxon>Pelotomaculum</taxon>
    </lineage>
</organism>
<dbReference type="GO" id="GO:0005524">
    <property type="term" value="F:ATP binding"/>
    <property type="evidence" value="ECO:0007669"/>
    <property type="project" value="UniProtKB-KW"/>
</dbReference>
<evidence type="ECO:0000256" key="1">
    <source>
        <dbReference type="ARBA" id="ARBA00005417"/>
    </source>
</evidence>
<dbReference type="EMBL" id="QFGA01000002">
    <property type="protein sequence ID" value="TEB05689.1"/>
    <property type="molecule type" value="Genomic_DNA"/>
</dbReference>
<dbReference type="EC" id="3.6.3.-" evidence="6"/>
<keyword evidence="3" id="KW-0547">Nucleotide-binding</keyword>
<evidence type="ECO:0000313" key="7">
    <source>
        <dbReference type="Proteomes" id="UP000298324"/>
    </source>
</evidence>
<comment type="similarity">
    <text evidence="1">Belongs to the ABC transporter superfamily.</text>
</comment>
<dbReference type="Gene3D" id="3.40.50.300">
    <property type="entry name" value="P-loop containing nucleotide triphosphate hydrolases"/>
    <property type="match status" value="1"/>
</dbReference>
<gene>
    <name evidence="6" type="primary">yxlF_2</name>
    <name evidence="6" type="ORF">Psch_02730</name>
</gene>
<dbReference type="RefSeq" id="WP_190258445.1">
    <property type="nucleotide sequence ID" value="NZ_QFGA01000002.1"/>
</dbReference>
<dbReference type="AlphaFoldDB" id="A0A4Y7RAE4"/>
<dbReference type="Pfam" id="PF00005">
    <property type="entry name" value="ABC_tran"/>
    <property type="match status" value="1"/>
</dbReference>
<keyword evidence="2" id="KW-0813">Transport</keyword>
<dbReference type="Proteomes" id="UP000298324">
    <property type="component" value="Unassembled WGS sequence"/>
</dbReference>
<dbReference type="PANTHER" id="PTHR43335">
    <property type="entry name" value="ABC TRANSPORTER, ATP-BINDING PROTEIN"/>
    <property type="match status" value="1"/>
</dbReference>
<evidence type="ECO:0000256" key="4">
    <source>
        <dbReference type="ARBA" id="ARBA00022840"/>
    </source>
</evidence>
<dbReference type="InterPro" id="IPR027417">
    <property type="entry name" value="P-loop_NTPase"/>
</dbReference>
<dbReference type="SMART" id="SM00382">
    <property type="entry name" value="AAA"/>
    <property type="match status" value="1"/>
</dbReference>
<dbReference type="PROSITE" id="PS50893">
    <property type="entry name" value="ABC_TRANSPORTER_2"/>
    <property type="match status" value="1"/>
</dbReference>
<dbReference type="InterPro" id="IPR003439">
    <property type="entry name" value="ABC_transporter-like_ATP-bd"/>
</dbReference>
<protein>
    <submittedName>
        <fullName evidence="6">Putative ABC transporter ATP-binding protein YxlF</fullName>
        <ecNumber evidence="6">3.6.3.-</ecNumber>
    </submittedName>
</protein>
<dbReference type="CDD" id="cd03268">
    <property type="entry name" value="ABC_BcrA_bacitracin_resist"/>
    <property type="match status" value="1"/>
</dbReference>
<evidence type="ECO:0000313" key="6">
    <source>
        <dbReference type="EMBL" id="TEB05689.1"/>
    </source>
</evidence>
<dbReference type="GO" id="GO:0016887">
    <property type="term" value="F:ATP hydrolysis activity"/>
    <property type="evidence" value="ECO:0007669"/>
    <property type="project" value="InterPro"/>
</dbReference>
<name>A0A4Y7RAE4_9FIRM</name>
<keyword evidence="4 6" id="KW-0067">ATP-binding</keyword>